<comment type="caution">
    <text evidence="3">The sequence shown here is derived from an EMBL/GenBank/DDBJ whole genome shotgun (WGS) entry which is preliminary data.</text>
</comment>
<organism evidence="3 4">
    <name type="scientific">Parascedosporium putredinis</name>
    <dbReference type="NCBI Taxonomy" id="1442378"/>
    <lineage>
        <taxon>Eukaryota</taxon>
        <taxon>Fungi</taxon>
        <taxon>Dikarya</taxon>
        <taxon>Ascomycota</taxon>
        <taxon>Pezizomycotina</taxon>
        <taxon>Sordariomycetes</taxon>
        <taxon>Hypocreomycetidae</taxon>
        <taxon>Microascales</taxon>
        <taxon>Microascaceae</taxon>
        <taxon>Parascedosporium</taxon>
    </lineage>
</organism>
<keyword evidence="4" id="KW-1185">Reference proteome</keyword>
<name>A0A9P1M736_9PEZI</name>
<reference evidence="3" key="1">
    <citation type="submission" date="2022-11" db="EMBL/GenBank/DDBJ databases">
        <authorList>
            <person name="Scott C."/>
            <person name="Bruce N."/>
        </authorList>
    </citation>
    <scope>NUCLEOTIDE SEQUENCE</scope>
</reference>
<feature type="region of interest" description="Disordered" evidence="1">
    <location>
        <begin position="184"/>
        <end position="204"/>
    </location>
</feature>
<dbReference type="Proteomes" id="UP000838763">
    <property type="component" value="Unassembled WGS sequence"/>
</dbReference>
<evidence type="ECO:0000313" key="4">
    <source>
        <dbReference type="Proteomes" id="UP000838763"/>
    </source>
</evidence>
<dbReference type="InterPro" id="IPR055100">
    <property type="entry name" value="GNAT_LYC1-like"/>
</dbReference>
<dbReference type="Pfam" id="PF22998">
    <property type="entry name" value="GNAT_LYC1-like"/>
    <property type="match status" value="1"/>
</dbReference>
<accession>A0A9P1M736</accession>
<dbReference type="InterPro" id="IPR053013">
    <property type="entry name" value="LAT"/>
</dbReference>
<evidence type="ECO:0000256" key="1">
    <source>
        <dbReference type="SAM" id="MobiDB-lite"/>
    </source>
</evidence>
<dbReference type="PANTHER" id="PTHR34815">
    <property type="entry name" value="LYSINE ACETYLTRANSFERASE"/>
    <property type="match status" value="1"/>
</dbReference>
<gene>
    <name evidence="3" type="ORF">PPNO1_LOCUS692</name>
</gene>
<dbReference type="PANTHER" id="PTHR34815:SF4">
    <property type="entry name" value="N-ACETYLTRANSFERASE DOMAIN-CONTAINING PROTEIN"/>
    <property type="match status" value="1"/>
</dbReference>
<dbReference type="OrthoDB" id="2020070at2759"/>
<sequence length="204" mass="22458">MVMVGEALKTHQGSPMSVGRQMGKQHGLATIQTAPRPSGLSPVAFSVLFSDIGKTFYANRGWAAHPSTHLAFPPLEPNSESITDGTAASSPAAPIRYHELAELCACDEALLHLDAILWHMMREDFITHRIFDRAPTVRGGVHGPKGRRVWAVWTRAYQTVPPRFHHPPSSNRPQVTRYISCGSSLRTRPAPMKTSPKASRLSYV</sequence>
<proteinExistence type="predicted"/>
<dbReference type="AlphaFoldDB" id="A0A9P1M736"/>
<protein>
    <recommendedName>
        <fullName evidence="2">LYC1 C-terminal domain-containing protein</fullName>
    </recommendedName>
</protein>
<evidence type="ECO:0000259" key="2">
    <source>
        <dbReference type="Pfam" id="PF22998"/>
    </source>
</evidence>
<evidence type="ECO:0000313" key="3">
    <source>
        <dbReference type="EMBL" id="CAI4210894.1"/>
    </source>
</evidence>
<feature type="domain" description="LYC1 C-terminal" evidence="2">
    <location>
        <begin position="113"/>
        <end position="177"/>
    </location>
</feature>
<dbReference type="EMBL" id="CALLCH030000001">
    <property type="protein sequence ID" value="CAI4210894.1"/>
    <property type="molecule type" value="Genomic_DNA"/>
</dbReference>